<sequence length="621" mass="68069">MSAVAASIAARAAAAARAASSNSTGATSNSTKAAATQSGAAGAAAAAAKPNDFAIVLSIDVILLSLIALLFLLRLPRFLARLWRFSEWTSGLILQNRPYHKRTAGRRVQFSMTGNPSNVDLSSDESHTTYQEKAFAQRISAPSAPAEAAYPPHVSSCISIFRPMLKLMHARLVSGVSFSHAVVMTAWVGAIVYPAFYRTNAFTDPTRFGWITASQLPFVYAFGTKNNILGMFLGIGYEKLNFMHRHSARIVLVAVNVHGLGFIYKWCLADDFMESIAEPKCYWGLIGLICIDGLFLFSTEFFRKKAYNLFLATHICALTVLVIAMLNHYRGTIPWAYACAAFYLFDILQRVLKTRVSTATIRTIPELGITRVEIPNINSGWRAGQHVRLRVISSGMGLIGWSEIHPFTIASVANSPEGLVLFCKKAGDWTNKLYDMANVSSSEDNGRKVSVMVQGPYGGLGNCMISSFSGVVFVCGGSGITLATSAMQELIQQDMDSQSRVKSIELIWTIQDASALVPLLPLFTSMIEQSVFTPIRVSVFYTRAPSWEIPILGRLFSAPPRFTLSPGRPKIQKAYRRYDQSHCVCGPVSLADSVFKDTSKIDPFRRDQIGGVEVHAETFGW</sequence>
<dbReference type="InterPro" id="IPR017927">
    <property type="entry name" value="FAD-bd_FR_type"/>
</dbReference>
<dbReference type="InterPro" id="IPR017938">
    <property type="entry name" value="Riboflavin_synthase-like_b-brl"/>
</dbReference>
<protein>
    <recommendedName>
        <fullName evidence="3">ferric-chelate reductase (NADPH)</fullName>
        <ecNumber evidence="3">1.16.1.9</ecNumber>
    </recommendedName>
</protein>
<keyword evidence="12" id="KW-0325">Glycoprotein</keyword>
<evidence type="ECO:0000256" key="2">
    <source>
        <dbReference type="ARBA" id="ARBA00006278"/>
    </source>
</evidence>
<feature type="transmembrane region" description="Helical" evidence="14">
    <location>
        <begin position="53"/>
        <end position="75"/>
    </location>
</feature>
<feature type="transmembrane region" description="Helical" evidence="14">
    <location>
        <begin position="335"/>
        <end position="352"/>
    </location>
</feature>
<dbReference type="GO" id="GO:0006826">
    <property type="term" value="P:iron ion transport"/>
    <property type="evidence" value="ECO:0007669"/>
    <property type="project" value="TreeGrafter"/>
</dbReference>
<proteinExistence type="inferred from homology"/>
<dbReference type="SUPFAM" id="SSF52343">
    <property type="entry name" value="Ferredoxin reductase-like, C-terminal NADP-linked domain"/>
    <property type="match status" value="1"/>
</dbReference>
<evidence type="ECO:0000256" key="1">
    <source>
        <dbReference type="ARBA" id="ARBA00004651"/>
    </source>
</evidence>
<dbReference type="EC" id="1.16.1.9" evidence="3"/>
<dbReference type="GO" id="GO:0052851">
    <property type="term" value="F:ferric-chelate reductase (NADPH) activity"/>
    <property type="evidence" value="ECO:0007669"/>
    <property type="project" value="UniProtKB-EC"/>
</dbReference>
<dbReference type="InterPro" id="IPR013130">
    <property type="entry name" value="Fe3_Rdtase_TM_dom"/>
</dbReference>
<evidence type="ECO:0000256" key="10">
    <source>
        <dbReference type="ARBA" id="ARBA00023065"/>
    </source>
</evidence>
<dbReference type="InterPro" id="IPR039261">
    <property type="entry name" value="FNR_nucleotide-bd"/>
</dbReference>
<feature type="domain" description="FAD-binding FR-type" evidence="15">
    <location>
        <begin position="349"/>
        <end position="463"/>
    </location>
</feature>
<keyword evidence="10" id="KW-0406">Ion transport</keyword>
<dbReference type="Proteomes" id="UP000799118">
    <property type="component" value="Unassembled WGS sequence"/>
</dbReference>
<name>A0A6A4HVY2_9AGAR</name>
<dbReference type="Pfam" id="PF08030">
    <property type="entry name" value="NAD_binding_6"/>
    <property type="match status" value="1"/>
</dbReference>
<dbReference type="Gene3D" id="3.40.50.80">
    <property type="entry name" value="Nucleotide-binding domain of ferredoxin-NADP reductase (FNR) module"/>
    <property type="match status" value="1"/>
</dbReference>
<dbReference type="PANTHER" id="PTHR32361:SF9">
    <property type="entry name" value="FERRIC REDUCTASE TRANSMEMBRANE COMPONENT 3-RELATED"/>
    <property type="match status" value="1"/>
</dbReference>
<gene>
    <name evidence="16" type="ORF">BT96DRAFT_974233</name>
</gene>
<dbReference type="CDD" id="cd06186">
    <property type="entry name" value="NOX_Duox_like_FAD_NADP"/>
    <property type="match status" value="1"/>
</dbReference>
<keyword evidence="8 14" id="KW-1133">Transmembrane helix</keyword>
<dbReference type="InterPro" id="IPR051410">
    <property type="entry name" value="Ferric/Cupric_Reductase"/>
</dbReference>
<dbReference type="GO" id="GO:0006879">
    <property type="term" value="P:intracellular iron ion homeostasis"/>
    <property type="evidence" value="ECO:0007669"/>
    <property type="project" value="TreeGrafter"/>
</dbReference>
<accession>A0A6A4HVY2</accession>
<dbReference type="PROSITE" id="PS51384">
    <property type="entry name" value="FAD_FR"/>
    <property type="match status" value="1"/>
</dbReference>
<keyword evidence="17" id="KW-1185">Reference proteome</keyword>
<keyword evidence="11 14" id="KW-0472">Membrane</keyword>
<evidence type="ECO:0000256" key="12">
    <source>
        <dbReference type="ARBA" id="ARBA00023180"/>
    </source>
</evidence>
<dbReference type="AlphaFoldDB" id="A0A6A4HVY2"/>
<comment type="catalytic activity">
    <reaction evidence="13">
        <text>2 a Fe(II)-siderophore + NADP(+) + H(+) = 2 a Fe(III)-siderophore + NADPH</text>
        <dbReference type="Rhea" id="RHEA:28795"/>
        <dbReference type="Rhea" id="RHEA-COMP:11342"/>
        <dbReference type="Rhea" id="RHEA-COMP:11344"/>
        <dbReference type="ChEBI" id="CHEBI:15378"/>
        <dbReference type="ChEBI" id="CHEBI:29033"/>
        <dbReference type="ChEBI" id="CHEBI:29034"/>
        <dbReference type="ChEBI" id="CHEBI:57783"/>
        <dbReference type="ChEBI" id="CHEBI:58349"/>
        <dbReference type="EC" id="1.16.1.9"/>
    </reaction>
</comment>
<reference evidence="16" key="1">
    <citation type="journal article" date="2019" name="Environ. Microbiol.">
        <title>Fungal ecological strategies reflected in gene transcription - a case study of two litter decomposers.</title>
        <authorList>
            <person name="Barbi F."/>
            <person name="Kohler A."/>
            <person name="Barry K."/>
            <person name="Baskaran P."/>
            <person name="Daum C."/>
            <person name="Fauchery L."/>
            <person name="Ihrmark K."/>
            <person name="Kuo A."/>
            <person name="LaButti K."/>
            <person name="Lipzen A."/>
            <person name="Morin E."/>
            <person name="Grigoriev I.V."/>
            <person name="Henrissat B."/>
            <person name="Lindahl B."/>
            <person name="Martin F."/>
        </authorList>
    </citation>
    <scope>NUCLEOTIDE SEQUENCE</scope>
    <source>
        <strain evidence="16">JB14</strain>
    </source>
</reference>
<dbReference type="PANTHER" id="PTHR32361">
    <property type="entry name" value="FERRIC/CUPRIC REDUCTASE TRANSMEMBRANE COMPONENT"/>
    <property type="match status" value="1"/>
</dbReference>
<dbReference type="InterPro" id="IPR013112">
    <property type="entry name" value="FAD-bd_8"/>
</dbReference>
<keyword evidence="7" id="KW-0249">Electron transport</keyword>
<feature type="transmembrane region" description="Helical" evidence="14">
    <location>
        <begin position="247"/>
        <end position="266"/>
    </location>
</feature>
<feature type="transmembrane region" description="Helical" evidence="14">
    <location>
        <begin position="282"/>
        <end position="302"/>
    </location>
</feature>
<feature type="transmembrane region" description="Helical" evidence="14">
    <location>
        <begin position="216"/>
        <end position="235"/>
    </location>
</feature>
<evidence type="ECO:0000313" key="17">
    <source>
        <dbReference type="Proteomes" id="UP000799118"/>
    </source>
</evidence>
<evidence type="ECO:0000256" key="5">
    <source>
        <dbReference type="ARBA" id="ARBA00022475"/>
    </source>
</evidence>
<evidence type="ECO:0000256" key="6">
    <source>
        <dbReference type="ARBA" id="ARBA00022692"/>
    </source>
</evidence>
<evidence type="ECO:0000259" key="15">
    <source>
        <dbReference type="PROSITE" id="PS51384"/>
    </source>
</evidence>
<evidence type="ECO:0000256" key="4">
    <source>
        <dbReference type="ARBA" id="ARBA00022448"/>
    </source>
</evidence>
<keyword evidence="6 14" id="KW-0812">Transmembrane</keyword>
<dbReference type="Pfam" id="PF01794">
    <property type="entry name" value="Ferric_reduct"/>
    <property type="match status" value="1"/>
</dbReference>
<keyword evidence="5" id="KW-1003">Cell membrane</keyword>
<evidence type="ECO:0000256" key="14">
    <source>
        <dbReference type="SAM" id="Phobius"/>
    </source>
</evidence>
<evidence type="ECO:0000256" key="3">
    <source>
        <dbReference type="ARBA" id="ARBA00012668"/>
    </source>
</evidence>
<evidence type="ECO:0000256" key="7">
    <source>
        <dbReference type="ARBA" id="ARBA00022982"/>
    </source>
</evidence>
<feature type="transmembrane region" description="Helical" evidence="14">
    <location>
        <begin position="309"/>
        <end position="329"/>
    </location>
</feature>
<dbReference type="OrthoDB" id="17725at2759"/>
<comment type="subcellular location">
    <subcellularLocation>
        <location evidence="1">Cell membrane</location>
        <topology evidence="1">Multi-pass membrane protein</topology>
    </subcellularLocation>
</comment>
<dbReference type="InterPro" id="IPR013121">
    <property type="entry name" value="Fe_red_NAD-bd_6"/>
</dbReference>
<dbReference type="Pfam" id="PF08022">
    <property type="entry name" value="FAD_binding_8"/>
    <property type="match status" value="1"/>
</dbReference>
<evidence type="ECO:0000256" key="11">
    <source>
        <dbReference type="ARBA" id="ARBA00023136"/>
    </source>
</evidence>
<evidence type="ECO:0000313" key="16">
    <source>
        <dbReference type="EMBL" id="KAE9402619.1"/>
    </source>
</evidence>
<organism evidence="16 17">
    <name type="scientific">Gymnopus androsaceus JB14</name>
    <dbReference type="NCBI Taxonomy" id="1447944"/>
    <lineage>
        <taxon>Eukaryota</taxon>
        <taxon>Fungi</taxon>
        <taxon>Dikarya</taxon>
        <taxon>Basidiomycota</taxon>
        <taxon>Agaricomycotina</taxon>
        <taxon>Agaricomycetes</taxon>
        <taxon>Agaricomycetidae</taxon>
        <taxon>Agaricales</taxon>
        <taxon>Marasmiineae</taxon>
        <taxon>Omphalotaceae</taxon>
        <taxon>Gymnopus</taxon>
    </lineage>
</organism>
<evidence type="ECO:0000256" key="9">
    <source>
        <dbReference type="ARBA" id="ARBA00023002"/>
    </source>
</evidence>
<dbReference type="SUPFAM" id="SSF63380">
    <property type="entry name" value="Riboflavin synthase domain-like"/>
    <property type="match status" value="1"/>
</dbReference>
<comment type="similarity">
    <text evidence="2">Belongs to the ferric reductase (FRE) family.</text>
</comment>
<keyword evidence="9" id="KW-0560">Oxidoreductase</keyword>
<evidence type="ECO:0000256" key="8">
    <source>
        <dbReference type="ARBA" id="ARBA00022989"/>
    </source>
</evidence>
<evidence type="ECO:0000256" key="13">
    <source>
        <dbReference type="ARBA" id="ARBA00048483"/>
    </source>
</evidence>
<dbReference type="GO" id="GO:0005886">
    <property type="term" value="C:plasma membrane"/>
    <property type="evidence" value="ECO:0007669"/>
    <property type="project" value="UniProtKB-SubCell"/>
</dbReference>
<dbReference type="GO" id="GO:0015677">
    <property type="term" value="P:copper ion import"/>
    <property type="evidence" value="ECO:0007669"/>
    <property type="project" value="TreeGrafter"/>
</dbReference>
<dbReference type="EMBL" id="ML769433">
    <property type="protein sequence ID" value="KAE9402619.1"/>
    <property type="molecule type" value="Genomic_DNA"/>
</dbReference>
<feature type="transmembrane region" description="Helical" evidence="14">
    <location>
        <begin position="172"/>
        <end position="196"/>
    </location>
</feature>
<dbReference type="SFLD" id="SFLDG01168">
    <property type="entry name" value="Ferric_reductase_subgroup_(FRE"/>
    <property type="match status" value="1"/>
</dbReference>
<dbReference type="SFLD" id="SFLDS00052">
    <property type="entry name" value="Ferric_Reductase_Domain"/>
    <property type="match status" value="1"/>
</dbReference>
<keyword evidence="4" id="KW-0813">Transport</keyword>